<name>A0ABR5V6C1_9CORY</name>
<evidence type="ECO:0000313" key="1">
    <source>
        <dbReference type="EMBL" id="KXU16962.1"/>
    </source>
</evidence>
<protein>
    <submittedName>
        <fullName evidence="1">Uncharacterized protein</fullName>
    </submittedName>
</protein>
<dbReference type="RefSeq" id="WP_153014960.1">
    <property type="nucleotide sequence ID" value="NZ_LTEB01000043.1"/>
</dbReference>
<reference evidence="1 2" key="1">
    <citation type="journal article" date="2016" name="Int. J. Syst. Evol. Microbiol.">
        <title>Resolving the Complexity of Human Skin Metagenomes Using Single-Molecule Sequencing.</title>
        <authorList>
            <consortium name="NISC Comparative Sequencing Program"/>
            <person name="Tsai Y.C."/>
            <person name="Conlan S."/>
            <person name="Deming C."/>
            <person name="Segre J.A."/>
            <person name="Kong H.H."/>
            <person name="Korlach J."/>
            <person name="Oh J."/>
        </authorList>
    </citation>
    <scope>NUCLEOTIDE SEQUENCE [LARGE SCALE GENOMIC DNA]</scope>
    <source>
        <strain evidence="1 2">1B08</strain>
    </source>
</reference>
<dbReference type="Proteomes" id="UP000070339">
    <property type="component" value="Unassembled WGS sequence"/>
</dbReference>
<proteinExistence type="predicted"/>
<comment type="caution">
    <text evidence="1">The sequence shown here is derived from an EMBL/GenBank/DDBJ whole genome shotgun (WGS) entry which is preliminary data.</text>
</comment>
<sequence length="68" mass="7922">MPKTPTGMTYEYALQYKDQDGEWDYPEALPWRDTAEEARSEERALNLAGFTTRIVRRLVSEPEEVPSE</sequence>
<organism evidence="1 2">
    <name type="scientific">Corynebacterium simulans</name>
    <dbReference type="NCBI Taxonomy" id="146827"/>
    <lineage>
        <taxon>Bacteria</taxon>
        <taxon>Bacillati</taxon>
        <taxon>Actinomycetota</taxon>
        <taxon>Actinomycetes</taxon>
        <taxon>Mycobacteriales</taxon>
        <taxon>Corynebacteriaceae</taxon>
        <taxon>Corynebacterium</taxon>
    </lineage>
</organism>
<accession>A0ABR5V6C1</accession>
<evidence type="ECO:0000313" key="2">
    <source>
        <dbReference type="Proteomes" id="UP000070339"/>
    </source>
</evidence>
<dbReference type="EMBL" id="LTEB01000043">
    <property type="protein sequence ID" value="KXU16962.1"/>
    <property type="molecule type" value="Genomic_DNA"/>
</dbReference>
<keyword evidence="2" id="KW-1185">Reference proteome</keyword>
<gene>
    <name evidence="1" type="ORF">WM41_2426</name>
</gene>